<keyword evidence="1" id="KW-0540">Nuclease</keyword>
<dbReference type="GO" id="GO:0003723">
    <property type="term" value="F:RNA binding"/>
    <property type="evidence" value="ECO:0007669"/>
    <property type="project" value="InterPro"/>
</dbReference>
<name>A0A5A7QH60_STRAF</name>
<organism evidence="2 3">
    <name type="scientific">Striga asiatica</name>
    <name type="common">Asiatic witchweed</name>
    <name type="synonym">Buchnera asiatica</name>
    <dbReference type="NCBI Taxonomy" id="4170"/>
    <lineage>
        <taxon>Eukaryota</taxon>
        <taxon>Viridiplantae</taxon>
        <taxon>Streptophyta</taxon>
        <taxon>Embryophyta</taxon>
        <taxon>Tracheophyta</taxon>
        <taxon>Spermatophyta</taxon>
        <taxon>Magnoliopsida</taxon>
        <taxon>eudicotyledons</taxon>
        <taxon>Gunneridae</taxon>
        <taxon>Pentapetalae</taxon>
        <taxon>asterids</taxon>
        <taxon>lamiids</taxon>
        <taxon>Lamiales</taxon>
        <taxon>Orobanchaceae</taxon>
        <taxon>Buchnereae</taxon>
        <taxon>Striga</taxon>
    </lineage>
</organism>
<comment type="caution">
    <text evidence="2">The sequence shown here is derived from an EMBL/GenBank/DDBJ whole genome shotgun (WGS) entry which is preliminary data.</text>
</comment>
<evidence type="ECO:0000256" key="1">
    <source>
        <dbReference type="ARBA" id="ARBA00022759"/>
    </source>
</evidence>
<keyword evidence="3" id="KW-1185">Reference proteome</keyword>
<accession>A0A5A7QH60</accession>
<evidence type="ECO:0000313" key="3">
    <source>
        <dbReference type="Proteomes" id="UP000325081"/>
    </source>
</evidence>
<keyword evidence="1" id="KW-0255">Endonuclease</keyword>
<keyword evidence="1" id="KW-0378">Hydrolase</keyword>
<dbReference type="EMBL" id="BKCP01006848">
    <property type="protein sequence ID" value="GER44222.1"/>
    <property type="molecule type" value="Genomic_DNA"/>
</dbReference>
<dbReference type="GO" id="GO:0033897">
    <property type="term" value="F:ribonuclease T2 activity"/>
    <property type="evidence" value="ECO:0007669"/>
    <property type="project" value="InterPro"/>
</dbReference>
<dbReference type="Proteomes" id="UP000325081">
    <property type="component" value="Unassembled WGS sequence"/>
</dbReference>
<dbReference type="InterPro" id="IPR036430">
    <property type="entry name" value="RNase_T2-like_sf"/>
</dbReference>
<reference evidence="3" key="1">
    <citation type="journal article" date="2019" name="Curr. Biol.">
        <title>Genome Sequence of Striga asiatica Provides Insight into the Evolution of Plant Parasitism.</title>
        <authorList>
            <person name="Yoshida S."/>
            <person name="Kim S."/>
            <person name="Wafula E.K."/>
            <person name="Tanskanen J."/>
            <person name="Kim Y.M."/>
            <person name="Honaas L."/>
            <person name="Yang Z."/>
            <person name="Spallek T."/>
            <person name="Conn C.E."/>
            <person name="Ichihashi Y."/>
            <person name="Cheong K."/>
            <person name="Cui S."/>
            <person name="Der J.P."/>
            <person name="Gundlach H."/>
            <person name="Jiao Y."/>
            <person name="Hori C."/>
            <person name="Ishida J.K."/>
            <person name="Kasahara H."/>
            <person name="Kiba T."/>
            <person name="Kim M.S."/>
            <person name="Koo N."/>
            <person name="Laohavisit A."/>
            <person name="Lee Y.H."/>
            <person name="Lumba S."/>
            <person name="McCourt P."/>
            <person name="Mortimer J.C."/>
            <person name="Mutuku J.M."/>
            <person name="Nomura T."/>
            <person name="Sasaki-Sekimoto Y."/>
            <person name="Seto Y."/>
            <person name="Wang Y."/>
            <person name="Wakatake T."/>
            <person name="Sakakibara H."/>
            <person name="Demura T."/>
            <person name="Yamaguchi S."/>
            <person name="Yoneyama K."/>
            <person name="Manabe R.I."/>
            <person name="Nelson D.C."/>
            <person name="Schulman A.H."/>
            <person name="Timko M.P."/>
            <person name="dePamphilis C.W."/>
            <person name="Choi D."/>
            <person name="Shirasu K."/>
        </authorList>
    </citation>
    <scope>NUCLEOTIDE SEQUENCE [LARGE SCALE GENOMIC DNA]</scope>
    <source>
        <strain evidence="3">cv. UVA1</strain>
    </source>
</reference>
<sequence>MMILSPSGLYSICYFREKKRKTTLIKERTVDDERDTIFRQSSAKGVSKSTEKTEAPKFQELFEGFSIQAGHEQVSRITRLVSAIGSRYIATVTSYPLWTCGGTSTSYHAGPHGTRKRARNSTSYPVSTSRIAGSQKRARASTYPGEKSALALRQRKNWNFNAAPDSALSFRIHSILKRGARAVGHNPSYRQVERFCRLLSAELMQQLHYYMPNLNYKFGPYNEDFKREKDKKSWCYSYRKHGGPTGMSPREYFSVAIQVFRERVSTVIQLAGMGLTLGDPLDLSPLV</sequence>
<gene>
    <name evidence="2" type="ORF">STAS_21112</name>
</gene>
<evidence type="ECO:0000313" key="2">
    <source>
        <dbReference type="EMBL" id="GER44222.1"/>
    </source>
</evidence>
<proteinExistence type="predicted"/>
<dbReference type="Gene3D" id="3.90.730.10">
    <property type="entry name" value="Ribonuclease T2-like"/>
    <property type="match status" value="1"/>
</dbReference>
<dbReference type="AlphaFoldDB" id="A0A5A7QH60"/>
<protein>
    <submittedName>
        <fullName evidence="2">Ribonuclease T2</fullName>
    </submittedName>
</protein>
<dbReference type="SUPFAM" id="SSF55895">
    <property type="entry name" value="Ribonuclease Rh-like"/>
    <property type="match status" value="1"/>
</dbReference>